<proteinExistence type="predicted"/>
<name>A7J6K2_PBCVF</name>
<dbReference type="GeneID" id="5469966"/>
<evidence type="ECO:0000313" key="1">
    <source>
        <dbReference type="EMBL" id="ABT15433.1"/>
    </source>
</evidence>
<reference evidence="1 2" key="1">
    <citation type="journal article" date="2007" name="Virology">
        <title>Sequence and annotation of the 314-kb MT325 and the 321-kb FR483 viruses that infect Chlorella Pbi.</title>
        <authorList>
            <person name="Fitzgerald L.A."/>
            <person name="Graves M.V."/>
            <person name="Li X."/>
            <person name="Feldblyum T."/>
            <person name="Hartigan J."/>
            <person name="Van Etten J.L."/>
        </authorList>
    </citation>
    <scope>NUCLEOTIDE SEQUENCE [LARGE SCALE GENOMIC DNA]</scope>
    <source>
        <strain evidence="1 2">FR483</strain>
    </source>
</reference>
<dbReference type="KEGG" id="vg:5469966"/>
<evidence type="ECO:0000313" key="2">
    <source>
        <dbReference type="Proteomes" id="UP000204095"/>
    </source>
</evidence>
<dbReference type="Proteomes" id="UP000204095">
    <property type="component" value="Segment"/>
</dbReference>
<sequence length="96" mass="10926">MTHDGISSRNTRMHSLNMSKERLMLNAGNLSSNMTPKRRPKNGRVWMALCLAMVSLCAWKSMRMDTKFMSATRLECTWLPPSFSRSTHILTCVGFA</sequence>
<dbReference type="EMBL" id="DQ890022">
    <property type="protein sequence ID" value="ABT15433.1"/>
    <property type="molecule type" value="Genomic_DNA"/>
</dbReference>
<organism evidence="1 2">
    <name type="scientific">Paramecium bursaria Chlorella virus FR483</name>
    <name type="common">PBCV-FR483</name>
    <dbReference type="NCBI Taxonomy" id="399781"/>
    <lineage>
        <taxon>Viruses</taxon>
        <taxon>Varidnaviria</taxon>
        <taxon>Bamfordvirae</taxon>
        <taxon>Nucleocytoviricota</taxon>
        <taxon>Megaviricetes</taxon>
        <taxon>Algavirales</taxon>
        <taxon>Phycodnaviridae</taxon>
        <taxon>Chlorovirus</taxon>
        <taxon>Chlorovirus conductrix</taxon>
        <taxon>Paramecium bursaria Chlorella virus A1</taxon>
    </lineage>
</organism>
<accession>A7J6K2</accession>
<protein>
    <submittedName>
        <fullName evidence="1">Uncharacterized protein n148R</fullName>
    </submittedName>
</protein>
<organismHost>
    <name type="scientific">Paramecium bursaria</name>
    <dbReference type="NCBI Taxonomy" id="74790"/>
</organismHost>
<gene>
    <name evidence="1" type="primary">n148R</name>
    <name evidence="1" type="ORF">FR483_n148R</name>
</gene>
<dbReference type="RefSeq" id="YP_001425780.1">
    <property type="nucleotide sequence ID" value="NC_008603.1"/>
</dbReference>